<dbReference type="RefSeq" id="WP_378305391.1">
    <property type="nucleotide sequence ID" value="NZ_JBHUKS010000011.1"/>
</dbReference>
<name>A0ABW5H7H9_9PSEU</name>
<feature type="compositionally biased region" description="Basic and acidic residues" evidence="2">
    <location>
        <begin position="64"/>
        <end position="98"/>
    </location>
</feature>
<organism evidence="3 4">
    <name type="scientific">Amycolatopsis silviterrae</name>
    <dbReference type="NCBI Taxonomy" id="1656914"/>
    <lineage>
        <taxon>Bacteria</taxon>
        <taxon>Bacillati</taxon>
        <taxon>Actinomycetota</taxon>
        <taxon>Actinomycetes</taxon>
        <taxon>Pseudonocardiales</taxon>
        <taxon>Pseudonocardiaceae</taxon>
        <taxon>Amycolatopsis</taxon>
    </lineage>
</organism>
<protein>
    <submittedName>
        <fullName evidence="3">ROK family protein</fullName>
    </submittedName>
</protein>
<sequence length="302" mass="31922">MQVANGSSSTAPRSSPAADSTPIRSGSKRSSVSTWRGRGRACECGRRPRFRRARRPGHTGPCRSRRDGAGRRSVLDGHARRPDRRAGRVAPDPRGRGERRELAALAERSYNPAARSRDLVALLSACRMGAGIIAGGELVRGRAGRAGELRWLQQVEGVGSTVGASYWLIDQCRHTLADGEQASCLRGLAAEELTMASIRTAAREGDPVAKAAMAGAARRLGRTIAAMASMLDPETVVICGSAAHLASDVLPLIDEEVSRLLDGADGPAVQASKLGDEIILTGAVALALQQVRRNAAEIALKR</sequence>
<dbReference type="PANTHER" id="PTHR18964">
    <property type="entry name" value="ROK (REPRESSOR, ORF, KINASE) FAMILY"/>
    <property type="match status" value="1"/>
</dbReference>
<comment type="caution">
    <text evidence="3">The sequence shown here is derived from an EMBL/GenBank/DDBJ whole genome shotgun (WGS) entry which is preliminary data.</text>
</comment>
<dbReference type="Gene3D" id="3.30.420.40">
    <property type="match status" value="1"/>
</dbReference>
<dbReference type="Proteomes" id="UP001597483">
    <property type="component" value="Unassembled WGS sequence"/>
</dbReference>
<gene>
    <name evidence="3" type="ORF">ACFSVL_16935</name>
</gene>
<evidence type="ECO:0000256" key="2">
    <source>
        <dbReference type="SAM" id="MobiDB-lite"/>
    </source>
</evidence>
<feature type="compositionally biased region" description="Low complexity" evidence="2">
    <location>
        <begin position="7"/>
        <end position="22"/>
    </location>
</feature>
<dbReference type="Pfam" id="PF00480">
    <property type="entry name" value="ROK"/>
    <property type="match status" value="1"/>
</dbReference>
<reference evidence="4" key="1">
    <citation type="journal article" date="2019" name="Int. J. Syst. Evol. Microbiol.">
        <title>The Global Catalogue of Microorganisms (GCM) 10K type strain sequencing project: providing services to taxonomists for standard genome sequencing and annotation.</title>
        <authorList>
            <consortium name="The Broad Institute Genomics Platform"/>
            <consortium name="The Broad Institute Genome Sequencing Center for Infectious Disease"/>
            <person name="Wu L."/>
            <person name="Ma J."/>
        </authorList>
    </citation>
    <scope>NUCLEOTIDE SEQUENCE [LARGE SCALE GENOMIC DNA]</scope>
    <source>
        <strain evidence="4">CGMCC 4.7641</strain>
    </source>
</reference>
<evidence type="ECO:0000313" key="4">
    <source>
        <dbReference type="Proteomes" id="UP001597483"/>
    </source>
</evidence>
<evidence type="ECO:0000313" key="3">
    <source>
        <dbReference type="EMBL" id="MFD2469075.1"/>
    </source>
</evidence>
<feature type="compositionally biased region" description="Basic residues" evidence="2">
    <location>
        <begin position="47"/>
        <end position="57"/>
    </location>
</feature>
<dbReference type="EMBL" id="JBHUKS010000011">
    <property type="protein sequence ID" value="MFD2469075.1"/>
    <property type="molecule type" value="Genomic_DNA"/>
</dbReference>
<dbReference type="InterPro" id="IPR043129">
    <property type="entry name" value="ATPase_NBD"/>
</dbReference>
<keyword evidence="4" id="KW-1185">Reference proteome</keyword>
<dbReference type="InterPro" id="IPR000600">
    <property type="entry name" value="ROK"/>
</dbReference>
<accession>A0ABW5H7H9</accession>
<dbReference type="SUPFAM" id="SSF53067">
    <property type="entry name" value="Actin-like ATPase domain"/>
    <property type="match status" value="1"/>
</dbReference>
<feature type="region of interest" description="Disordered" evidence="2">
    <location>
        <begin position="1"/>
        <end position="98"/>
    </location>
</feature>
<proteinExistence type="inferred from homology"/>
<dbReference type="PANTHER" id="PTHR18964:SF149">
    <property type="entry name" value="BIFUNCTIONAL UDP-N-ACETYLGLUCOSAMINE 2-EPIMERASE_N-ACETYLMANNOSAMINE KINASE"/>
    <property type="match status" value="1"/>
</dbReference>
<evidence type="ECO:0000256" key="1">
    <source>
        <dbReference type="ARBA" id="ARBA00006479"/>
    </source>
</evidence>
<comment type="similarity">
    <text evidence="1">Belongs to the ROK (NagC/XylR) family.</text>
</comment>